<dbReference type="AlphaFoldDB" id="A0A8S4BJ81"/>
<sequence>MTPERISTPKRIVAPKHIVTPERIVTPEHIVTPKCIVTPERIIRQQLERIEEGMDAINRDMREAEKNLTDMARCCGLCVWPLRKYGAPEGPDPLPPQIGINQTLHSLQK</sequence>
<name>A0A8S4BJ81_9TELE</name>
<comment type="caution">
    <text evidence="2">The sequence shown here is derived from an EMBL/GenBank/DDBJ whole genome shotgun (WGS) entry which is preliminary data.</text>
</comment>
<evidence type="ECO:0000256" key="1">
    <source>
        <dbReference type="SAM" id="MobiDB-lite"/>
    </source>
</evidence>
<feature type="compositionally biased region" description="Polar residues" evidence="1">
    <location>
        <begin position="99"/>
        <end position="109"/>
    </location>
</feature>
<protein>
    <submittedName>
        <fullName evidence="2">(Atlantic silverside) hypothetical protein</fullName>
    </submittedName>
</protein>
<dbReference type="Gene3D" id="1.20.5.110">
    <property type="match status" value="1"/>
</dbReference>
<dbReference type="Proteomes" id="UP000677803">
    <property type="component" value="Unassembled WGS sequence"/>
</dbReference>
<feature type="region of interest" description="Disordered" evidence="1">
    <location>
        <begin position="90"/>
        <end position="109"/>
    </location>
</feature>
<evidence type="ECO:0000313" key="3">
    <source>
        <dbReference type="Proteomes" id="UP000677803"/>
    </source>
</evidence>
<dbReference type="EMBL" id="CAJRST010037777">
    <property type="protein sequence ID" value="CAG6008580.1"/>
    <property type="molecule type" value="Genomic_DNA"/>
</dbReference>
<dbReference type="SUPFAM" id="SSF58038">
    <property type="entry name" value="SNARE fusion complex"/>
    <property type="match status" value="1"/>
</dbReference>
<keyword evidence="3" id="KW-1185">Reference proteome</keyword>
<proteinExistence type="predicted"/>
<organism evidence="2 3">
    <name type="scientific">Menidia menidia</name>
    <name type="common">Atlantic silverside</name>
    <dbReference type="NCBI Taxonomy" id="238744"/>
    <lineage>
        <taxon>Eukaryota</taxon>
        <taxon>Metazoa</taxon>
        <taxon>Chordata</taxon>
        <taxon>Craniata</taxon>
        <taxon>Vertebrata</taxon>
        <taxon>Euteleostomi</taxon>
        <taxon>Actinopterygii</taxon>
        <taxon>Neopterygii</taxon>
        <taxon>Teleostei</taxon>
        <taxon>Neoteleostei</taxon>
        <taxon>Acanthomorphata</taxon>
        <taxon>Ovalentaria</taxon>
        <taxon>Atherinomorphae</taxon>
        <taxon>Atheriniformes</taxon>
        <taxon>Atherinopsidae</taxon>
        <taxon>Menidiinae</taxon>
        <taxon>Menidia</taxon>
    </lineage>
</organism>
<accession>A0A8S4BJ81</accession>
<reference evidence="2" key="1">
    <citation type="submission" date="2021-05" db="EMBL/GenBank/DDBJ databases">
        <authorList>
            <person name="Tigano A."/>
        </authorList>
    </citation>
    <scope>NUCLEOTIDE SEQUENCE</scope>
</reference>
<dbReference type="OrthoDB" id="19261at2759"/>
<evidence type="ECO:0000313" key="2">
    <source>
        <dbReference type="EMBL" id="CAG6008580.1"/>
    </source>
</evidence>
<gene>
    <name evidence="2" type="ORF">MMEN_LOCUS18905</name>
</gene>